<dbReference type="Proteomes" id="UP001056778">
    <property type="component" value="Chromosome 6"/>
</dbReference>
<proteinExistence type="predicted"/>
<sequence>MAAFINIRSVKFYPERKESRDEEYHGLYRFNVENVEWIANHFLEPKVETRGGALSPKKQMQIFLRFLSDSGFQIGIGNEEGVHRTTICKTISHVLPKIVEKAGIWIKFPAESSTDQAINEWAQVYRFPCAFGAIDCTHVPIIKPSLHGDEYINRKGWCSLNVQATCDGKERFTSVDAQWPGSVHDSRILKRSNIFGKIRRRQQNGLILGDEGYGITLWLLTPYRNPTTPQEIAYNTLHKRERVIIERCFGQLKRRFPVLQHQIRLNIDKIPSVIVRAVVLHNVAKYLNDQLPNDEEELAAEDHDGEEVVEDNDELNNDCQRGQQRREQIKNIIFQLQL</sequence>
<dbReference type="EMBL" id="CM043020">
    <property type="protein sequence ID" value="KAI4459472.1"/>
    <property type="molecule type" value="Genomic_DNA"/>
</dbReference>
<keyword evidence="2" id="KW-1185">Reference proteome</keyword>
<comment type="caution">
    <text evidence="1">The sequence shown here is derived from an EMBL/GenBank/DDBJ whole genome shotgun (WGS) entry which is preliminary data.</text>
</comment>
<name>A0ACB9SY58_HOLOL</name>
<reference evidence="1" key="1">
    <citation type="submission" date="2022-04" db="EMBL/GenBank/DDBJ databases">
        <title>Chromosome-scale genome assembly of Holotrichia oblita Faldermann.</title>
        <authorList>
            <person name="Rongchong L."/>
        </authorList>
    </citation>
    <scope>NUCLEOTIDE SEQUENCE</scope>
    <source>
        <strain evidence="1">81SQS9</strain>
    </source>
</reference>
<gene>
    <name evidence="1" type="ORF">MML48_6g00014225</name>
</gene>
<evidence type="ECO:0000313" key="1">
    <source>
        <dbReference type="EMBL" id="KAI4459472.1"/>
    </source>
</evidence>
<protein>
    <submittedName>
        <fullName evidence="1">Uncharacterized protein</fullName>
    </submittedName>
</protein>
<accession>A0ACB9SY58</accession>
<evidence type="ECO:0000313" key="2">
    <source>
        <dbReference type="Proteomes" id="UP001056778"/>
    </source>
</evidence>
<organism evidence="1 2">
    <name type="scientific">Holotrichia oblita</name>
    <name type="common">Chafer beetle</name>
    <dbReference type="NCBI Taxonomy" id="644536"/>
    <lineage>
        <taxon>Eukaryota</taxon>
        <taxon>Metazoa</taxon>
        <taxon>Ecdysozoa</taxon>
        <taxon>Arthropoda</taxon>
        <taxon>Hexapoda</taxon>
        <taxon>Insecta</taxon>
        <taxon>Pterygota</taxon>
        <taxon>Neoptera</taxon>
        <taxon>Endopterygota</taxon>
        <taxon>Coleoptera</taxon>
        <taxon>Polyphaga</taxon>
        <taxon>Scarabaeiformia</taxon>
        <taxon>Scarabaeidae</taxon>
        <taxon>Melolonthinae</taxon>
        <taxon>Holotrichia</taxon>
    </lineage>
</organism>